<dbReference type="Pfam" id="PF21006">
    <property type="entry name" value="NHase_beta_N"/>
    <property type="match status" value="1"/>
</dbReference>
<evidence type="ECO:0000256" key="1">
    <source>
        <dbReference type="ARBA" id="ARBA00004042"/>
    </source>
</evidence>
<dbReference type="InterPro" id="IPR042262">
    <property type="entry name" value="CN_hydtase_beta_C"/>
</dbReference>
<evidence type="ECO:0000259" key="7">
    <source>
        <dbReference type="Pfam" id="PF21006"/>
    </source>
</evidence>
<dbReference type="OrthoDB" id="3478924at2"/>
<comment type="caution">
    <text evidence="8">The sequence shown here is derived from an EMBL/GenBank/DDBJ whole genome shotgun (WGS) entry which is preliminary data.</text>
</comment>
<comment type="function">
    <text evidence="1">NHase catalyzes the hydration of various nitrile compounds to the corresponding amides.</text>
</comment>
<dbReference type="GO" id="GO:0046914">
    <property type="term" value="F:transition metal ion binding"/>
    <property type="evidence" value="ECO:0007669"/>
    <property type="project" value="InterPro"/>
</dbReference>
<feature type="domain" description="Nitrile hydratase beta subunit-like N-terminal" evidence="7">
    <location>
        <begin position="9"/>
        <end position="100"/>
    </location>
</feature>
<dbReference type="GO" id="GO:0018822">
    <property type="term" value="F:nitrile hydratase activity"/>
    <property type="evidence" value="ECO:0007669"/>
    <property type="project" value="UniProtKB-EC"/>
</dbReference>
<evidence type="ECO:0000313" key="9">
    <source>
        <dbReference type="Proteomes" id="UP000192707"/>
    </source>
</evidence>
<proteinExistence type="inferred from homology"/>
<dbReference type="RefSeq" id="WP_083065890.1">
    <property type="nucleotide sequence ID" value="NZ_MVHG01000054.1"/>
</dbReference>
<comment type="catalytic activity">
    <reaction evidence="5">
        <text>an aliphatic primary amide = an aliphatic nitrile + H2O</text>
        <dbReference type="Rhea" id="RHEA:12673"/>
        <dbReference type="ChEBI" id="CHEBI:15377"/>
        <dbReference type="ChEBI" id="CHEBI:65285"/>
        <dbReference type="ChEBI" id="CHEBI:80291"/>
        <dbReference type="EC" id="4.2.1.84"/>
    </reaction>
</comment>
<evidence type="ECO:0000313" key="8">
    <source>
        <dbReference type="EMBL" id="ORA11399.1"/>
    </source>
</evidence>
<keyword evidence="9" id="KW-1185">Reference proteome</keyword>
<evidence type="ECO:0000256" key="5">
    <source>
        <dbReference type="ARBA" id="ARBA00044877"/>
    </source>
</evidence>
<dbReference type="EC" id="4.2.1.84" evidence="3"/>
<evidence type="ECO:0000259" key="6">
    <source>
        <dbReference type="Pfam" id="PF02211"/>
    </source>
</evidence>
<dbReference type="Proteomes" id="UP000192707">
    <property type="component" value="Unassembled WGS sequence"/>
</dbReference>
<dbReference type="InterPro" id="IPR003168">
    <property type="entry name" value="Nitrile_hydratase_bsu"/>
</dbReference>
<dbReference type="InterPro" id="IPR024690">
    <property type="entry name" value="CN_hydtase_beta_dom_C"/>
</dbReference>
<dbReference type="Gene3D" id="2.30.30.50">
    <property type="match status" value="1"/>
</dbReference>
<reference evidence="8 9" key="1">
    <citation type="submission" date="2016-12" db="EMBL/GenBank/DDBJ databases">
        <title>The new phylogeny of genus Mycobacterium.</title>
        <authorList>
            <person name="Tortoli E."/>
            <person name="Trovato A."/>
            <person name="Cirillo D.M."/>
        </authorList>
    </citation>
    <scope>NUCLEOTIDE SEQUENCE [LARGE SCALE GENOMIC DNA]</scope>
    <source>
        <strain evidence="8 9">DSM 45069</strain>
    </source>
</reference>
<evidence type="ECO:0000256" key="4">
    <source>
        <dbReference type="ARBA" id="ARBA00023239"/>
    </source>
</evidence>
<dbReference type="EMBL" id="MVHG01000054">
    <property type="protein sequence ID" value="ORA11399.1"/>
    <property type="molecule type" value="Genomic_DNA"/>
</dbReference>
<dbReference type="AlphaFoldDB" id="A0A1W9ZC18"/>
<keyword evidence="4" id="KW-0456">Lyase</keyword>
<dbReference type="InterPro" id="IPR049054">
    <property type="entry name" value="CN_hydtase_beta-like_N"/>
</dbReference>
<dbReference type="Pfam" id="PF02211">
    <property type="entry name" value="NHase_beta_C"/>
    <property type="match status" value="1"/>
</dbReference>
<dbReference type="InterPro" id="IPR008990">
    <property type="entry name" value="Elect_transpt_acc-like_dom_sf"/>
</dbReference>
<dbReference type="Gene3D" id="1.10.472.20">
    <property type="entry name" value="Nitrile hydratase, beta subunit"/>
    <property type="match status" value="1"/>
</dbReference>
<evidence type="ECO:0000256" key="3">
    <source>
        <dbReference type="ARBA" id="ARBA00013079"/>
    </source>
</evidence>
<organism evidence="8 9">
    <name type="scientific">Mycobacterium arosiense ATCC BAA-1401 = DSM 45069</name>
    <dbReference type="NCBI Taxonomy" id="1265311"/>
    <lineage>
        <taxon>Bacteria</taxon>
        <taxon>Bacillati</taxon>
        <taxon>Actinomycetota</taxon>
        <taxon>Actinomycetes</taxon>
        <taxon>Mycobacteriales</taxon>
        <taxon>Mycobacteriaceae</taxon>
        <taxon>Mycobacterium</taxon>
        <taxon>Mycobacterium avium complex (MAC)</taxon>
    </lineage>
</organism>
<evidence type="ECO:0000256" key="2">
    <source>
        <dbReference type="ARBA" id="ARBA00009098"/>
    </source>
</evidence>
<sequence>MSGEDYATHADLGGQLGHGRIELEAGFKPWHAAWEPRVFALQLSMGAAGVWNLDMTRSVRETLPDYHQRSYYEIWFAALLKQLEGHGLVSAEELAAGRMLRPPITLPRVVHARDVATLQARGAPTERPATKVPRFSVGQQVRTISGPIPHHTRLPGYAQGKTAVIERLHGVHVFADANASGRGEQPEWLYTVVFRGTDLWPDAERGLTVSIDAWEPYLEAA</sequence>
<comment type="similarity">
    <text evidence="2">Belongs to the nitrile hydratase subunit beta family.</text>
</comment>
<dbReference type="NCBIfam" id="TIGR03888">
    <property type="entry name" value="nitrile_beta"/>
    <property type="match status" value="1"/>
</dbReference>
<accession>A0A1W9ZC18</accession>
<dbReference type="SUPFAM" id="SSF50090">
    <property type="entry name" value="Electron transport accessory proteins"/>
    <property type="match status" value="1"/>
</dbReference>
<feature type="domain" description="Nitrile hydratase beta subunit" evidence="6">
    <location>
        <begin position="124"/>
        <end position="219"/>
    </location>
</feature>
<protein>
    <recommendedName>
        <fullName evidence="3">nitrile hydratase</fullName>
        <ecNumber evidence="3">4.2.1.84</ecNumber>
    </recommendedName>
</protein>
<name>A0A1W9ZC18_MYCAI</name>
<gene>
    <name evidence="8" type="ORF">BST14_18870</name>
</gene>